<dbReference type="PANTHER" id="PTHR42085:SF2">
    <property type="entry name" value="F-BOX DOMAIN-CONTAINING PROTEIN"/>
    <property type="match status" value="1"/>
</dbReference>
<dbReference type="Proteomes" id="UP001324427">
    <property type="component" value="Unassembled WGS sequence"/>
</dbReference>
<dbReference type="PANTHER" id="PTHR42085">
    <property type="entry name" value="F-BOX DOMAIN-CONTAINING PROTEIN"/>
    <property type="match status" value="1"/>
</dbReference>
<sequence>MAPTTKSLMDLPPEIRNSIYEYALKLRKPLKIRHRHIYDINMNDGALLQVSRQTRVEALGIYFSSNTFVLSCTRDLGDWLDTLGPSATFIRELTVVAGALEGLRVAEIELATVNRVPVKLALMDGEVVVNGVDGHVDDTVLGVAKKLLVPAAKWLDRVDRHHVLMIKTMLGHCSHCATGGCSRCKRRQDCCKKRG</sequence>
<gene>
    <name evidence="1" type="ORF">LTR36_000025</name>
</gene>
<evidence type="ECO:0000313" key="1">
    <source>
        <dbReference type="EMBL" id="KAK4550447.1"/>
    </source>
</evidence>
<organism evidence="1 2">
    <name type="scientific">Oleoguttula mirabilis</name>
    <dbReference type="NCBI Taxonomy" id="1507867"/>
    <lineage>
        <taxon>Eukaryota</taxon>
        <taxon>Fungi</taxon>
        <taxon>Dikarya</taxon>
        <taxon>Ascomycota</taxon>
        <taxon>Pezizomycotina</taxon>
        <taxon>Dothideomycetes</taxon>
        <taxon>Dothideomycetidae</taxon>
        <taxon>Mycosphaerellales</taxon>
        <taxon>Teratosphaeriaceae</taxon>
        <taxon>Oleoguttula</taxon>
    </lineage>
</organism>
<evidence type="ECO:0000313" key="2">
    <source>
        <dbReference type="Proteomes" id="UP001324427"/>
    </source>
</evidence>
<proteinExistence type="predicted"/>
<comment type="caution">
    <text evidence="1">The sequence shown here is derived from an EMBL/GenBank/DDBJ whole genome shotgun (WGS) entry which is preliminary data.</text>
</comment>
<name>A0AAV9JZF6_9PEZI</name>
<accession>A0AAV9JZF6</accession>
<dbReference type="InterPro" id="IPR038883">
    <property type="entry name" value="AN11006-like"/>
</dbReference>
<keyword evidence="2" id="KW-1185">Reference proteome</keyword>
<protein>
    <submittedName>
        <fullName evidence="1">Uncharacterized protein</fullName>
    </submittedName>
</protein>
<dbReference type="EMBL" id="JAVFHQ010000001">
    <property type="protein sequence ID" value="KAK4550447.1"/>
    <property type="molecule type" value="Genomic_DNA"/>
</dbReference>
<reference evidence="1 2" key="1">
    <citation type="submission" date="2021-11" db="EMBL/GenBank/DDBJ databases">
        <title>Black yeast isolated from Biological Soil Crust.</title>
        <authorList>
            <person name="Kurbessoian T."/>
        </authorList>
    </citation>
    <scope>NUCLEOTIDE SEQUENCE [LARGE SCALE GENOMIC DNA]</scope>
    <source>
        <strain evidence="1 2">CCFEE 5522</strain>
    </source>
</reference>
<dbReference type="AlphaFoldDB" id="A0AAV9JZF6"/>